<sequence>MKERVGRRVFGAMMVGAILPVALLGWAYVMSEVFPSRMCGGFIGCLGSLVRVWEVGRWVAIVLAWPLLYVLRVRPAWPVAVVGGLFLVAIWEFALSSVPPLGIVIDLIALSALIAYSCAVLVAGPGLTRLWRAAIAAAFLALYLLGLLSSRGL</sequence>
<dbReference type="AlphaFoldDB" id="A0A852UZE0"/>
<proteinExistence type="predicted"/>
<reference evidence="2 3" key="1">
    <citation type="submission" date="2020-07" db="EMBL/GenBank/DDBJ databases">
        <title>Sequencing the genomes of 1000 actinobacteria strains.</title>
        <authorList>
            <person name="Klenk H.-P."/>
        </authorList>
    </citation>
    <scope>NUCLEOTIDE SEQUENCE [LARGE SCALE GENOMIC DNA]</scope>
    <source>
        <strain evidence="2 3">DSM 45763</strain>
    </source>
</reference>
<evidence type="ECO:0000256" key="1">
    <source>
        <dbReference type="SAM" id="Phobius"/>
    </source>
</evidence>
<protein>
    <submittedName>
        <fullName evidence="2">Uncharacterized protein</fullName>
    </submittedName>
</protein>
<feature type="transmembrane region" description="Helical" evidence="1">
    <location>
        <begin position="55"/>
        <end position="71"/>
    </location>
</feature>
<keyword evidence="1" id="KW-1133">Transmembrane helix</keyword>
<organism evidence="2 3">
    <name type="scientific">Streptosporangium sandarakinum</name>
    <dbReference type="NCBI Taxonomy" id="1260955"/>
    <lineage>
        <taxon>Bacteria</taxon>
        <taxon>Bacillati</taxon>
        <taxon>Actinomycetota</taxon>
        <taxon>Actinomycetes</taxon>
        <taxon>Streptosporangiales</taxon>
        <taxon>Streptosporangiaceae</taxon>
        <taxon>Streptosporangium</taxon>
    </lineage>
</organism>
<comment type="caution">
    <text evidence="2">The sequence shown here is derived from an EMBL/GenBank/DDBJ whole genome shotgun (WGS) entry which is preliminary data.</text>
</comment>
<evidence type="ECO:0000313" key="3">
    <source>
        <dbReference type="Proteomes" id="UP000576393"/>
    </source>
</evidence>
<keyword evidence="3" id="KW-1185">Reference proteome</keyword>
<dbReference type="RefSeq" id="WP_179825984.1">
    <property type="nucleotide sequence ID" value="NZ_CP192034.1"/>
</dbReference>
<dbReference type="EMBL" id="JACCCO010000002">
    <property type="protein sequence ID" value="NYF43027.1"/>
    <property type="molecule type" value="Genomic_DNA"/>
</dbReference>
<feature type="transmembrane region" description="Helical" evidence="1">
    <location>
        <begin position="130"/>
        <end position="148"/>
    </location>
</feature>
<accession>A0A852UZE0</accession>
<evidence type="ECO:0000313" key="2">
    <source>
        <dbReference type="EMBL" id="NYF43027.1"/>
    </source>
</evidence>
<keyword evidence="1" id="KW-0472">Membrane</keyword>
<dbReference type="Proteomes" id="UP000576393">
    <property type="component" value="Unassembled WGS sequence"/>
</dbReference>
<keyword evidence="1" id="KW-0812">Transmembrane</keyword>
<feature type="transmembrane region" description="Helical" evidence="1">
    <location>
        <begin position="76"/>
        <end position="95"/>
    </location>
</feature>
<gene>
    <name evidence="2" type="ORF">HDA43_005228</name>
</gene>
<name>A0A852UZE0_9ACTN</name>
<feature type="transmembrane region" description="Helical" evidence="1">
    <location>
        <begin position="101"/>
        <end position="123"/>
    </location>
</feature>